<name>A0A7I7WHK7_MYCGU</name>
<evidence type="ECO:0000313" key="2">
    <source>
        <dbReference type="Proteomes" id="UP000466187"/>
    </source>
</evidence>
<organism evidence="1 2">
    <name type="scientific">Mycolicibacterium gadium</name>
    <name type="common">Mycobacterium gadium</name>
    <dbReference type="NCBI Taxonomy" id="1794"/>
    <lineage>
        <taxon>Bacteria</taxon>
        <taxon>Bacillati</taxon>
        <taxon>Actinomycetota</taxon>
        <taxon>Actinomycetes</taxon>
        <taxon>Mycobacteriales</taxon>
        <taxon>Mycobacteriaceae</taxon>
        <taxon>Mycolicibacterium</taxon>
    </lineage>
</organism>
<reference evidence="1 2" key="1">
    <citation type="journal article" date="2019" name="Emerg. Microbes Infect.">
        <title>Comprehensive subspecies identification of 175 nontuberculous mycobacteria species based on 7547 genomic profiles.</title>
        <authorList>
            <person name="Matsumoto Y."/>
            <person name="Kinjo T."/>
            <person name="Motooka D."/>
            <person name="Nabeya D."/>
            <person name="Jung N."/>
            <person name="Uechi K."/>
            <person name="Horii T."/>
            <person name="Iida T."/>
            <person name="Fujita J."/>
            <person name="Nakamura S."/>
        </authorList>
    </citation>
    <scope>NUCLEOTIDE SEQUENCE [LARGE SCALE GENOMIC DNA]</scope>
    <source>
        <strain evidence="1 2">JCM 12688</strain>
    </source>
</reference>
<dbReference type="AlphaFoldDB" id="A0A7I7WHK7"/>
<dbReference type="Proteomes" id="UP000466187">
    <property type="component" value="Chromosome"/>
</dbReference>
<evidence type="ECO:0000313" key="1">
    <source>
        <dbReference type="EMBL" id="BBZ17034.1"/>
    </source>
</evidence>
<dbReference type="EMBL" id="AP022608">
    <property type="protein sequence ID" value="BBZ17034.1"/>
    <property type="molecule type" value="Genomic_DNA"/>
</dbReference>
<dbReference type="KEGG" id="mgad:MGAD_13690"/>
<protein>
    <submittedName>
        <fullName evidence="1">Uncharacterized protein</fullName>
    </submittedName>
</protein>
<accession>A0A7I7WHK7</accession>
<sequence>MRAVGQFGETNAAHSDIAEDLKMRLAHVAVSGFRAWRGEVITKLSQQPDQQLPDRQTIGRRIS</sequence>
<gene>
    <name evidence="1" type="ORF">MGAD_13690</name>
</gene>
<proteinExistence type="predicted"/>